<feature type="transmembrane region" description="Helical" evidence="1">
    <location>
        <begin position="63"/>
        <end position="83"/>
    </location>
</feature>
<protein>
    <submittedName>
        <fullName evidence="2">Uncharacterized protein</fullName>
    </submittedName>
</protein>
<keyword evidence="3" id="KW-1185">Reference proteome</keyword>
<accession>Q1LES1</accession>
<dbReference type="KEGG" id="rme:Rmet_4490"/>
<geneLocation type="plasmid" evidence="2 3">
    <name>megaplasmid</name>
</geneLocation>
<organism evidence="2 3">
    <name type="scientific">Cupriavidus metallidurans (strain ATCC 43123 / DSM 2839 / NBRC 102507 / CH34)</name>
    <name type="common">Ralstonia metallidurans</name>
    <dbReference type="NCBI Taxonomy" id="266264"/>
    <lineage>
        <taxon>Bacteria</taxon>
        <taxon>Pseudomonadati</taxon>
        <taxon>Pseudomonadota</taxon>
        <taxon>Betaproteobacteria</taxon>
        <taxon>Burkholderiales</taxon>
        <taxon>Burkholderiaceae</taxon>
        <taxon>Cupriavidus</taxon>
    </lineage>
</organism>
<feature type="transmembrane region" description="Helical" evidence="1">
    <location>
        <begin position="12"/>
        <end position="33"/>
    </location>
</feature>
<dbReference type="EMBL" id="CP000353">
    <property type="protein sequence ID" value="ABF11355.1"/>
    <property type="molecule type" value="Genomic_DNA"/>
</dbReference>
<dbReference type="Proteomes" id="UP000002429">
    <property type="component" value="Plasmid megaplasmid"/>
</dbReference>
<dbReference type="AlphaFoldDB" id="Q1LES1"/>
<evidence type="ECO:0000313" key="3">
    <source>
        <dbReference type="Proteomes" id="UP000002429"/>
    </source>
</evidence>
<name>Q1LES1_CUPMC</name>
<keyword evidence="1" id="KW-0812">Transmembrane</keyword>
<reference evidence="3" key="1">
    <citation type="journal article" date="2010" name="PLoS ONE">
        <title>The complete genome sequence of Cupriavidus metallidurans strain CH34, a master survivalist in harsh and anthropogenic environments.</title>
        <authorList>
            <person name="Janssen P.J."/>
            <person name="Van Houdt R."/>
            <person name="Moors H."/>
            <person name="Monsieurs P."/>
            <person name="Morin N."/>
            <person name="Michaux A."/>
            <person name="Benotmane M.A."/>
            <person name="Leys N."/>
            <person name="Vallaeys T."/>
            <person name="Lapidus A."/>
            <person name="Monchy S."/>
            <person name="Medigue C."/>
            <person name="Taghavi S."/>
            <person name="McCorkle S."/>
            <person name="Dunn J."/>
            <person name="van der Lelie D."/>
            <person name="Mergeay M."/>
        </authorList>
    </citation>
    <scope>NUCLEOTIDE SEQUENCE [LARGE SCALE GENOMIC DNA]</scope>
    <source>
        <strain evidence="3">ATCC 43123 / DSM 2839 / NBRC 102507 / CH34</strain>
    </source>
</reference>
<keyword evidence="1" id="KW-0472">Membrane</keyword>
<keyword evidence="1" id="KW-1133">Transmembrane helix</keyword>
<proteinExistence type="predicted"/>
<evidence type="ECO:0000313" key="2">
    <source>
        <dbReference type="EMBL" id="ABF11355.1"/>
    </source>
</evidence>
<evidence type="ECO:0000256" key="1">
    <source>
        <dbReference type="SAM" id="Phobius"/>
    </source>
</evidence>
<dbReference type="HOGENOM" id="CLU_2481055_0_0_4"/>
<gene>
    <name evidence="2" type="ordered locus">Rmet_4490</name>
</gene>
<sequence>MRGSIMQERTKAVLAIRVACVAAVCVVLANYLLDAAKACKLNRGLFMIDQQTGTSWCVPYQTLGGGLLLLSLFLIAVGVLLAFSKGE</sequence>
<keyword evidence="2" id="KW-0614">Plasmid</keyword>